<proteinExistence type="predicted"/>
<evidence type="ECO:0000313" key="1">
    <source>
        <dbReference type="EMBL" id="EGZ23381.1"/>
    </source>
</evidence>
<protein>
    <submittedName>
        <fullName evidence="1">Uncharacterized protein</fullName>
    </submittedName>
</protein>
<gene>
    <name evidence="1" type="ORF">PHYSODRAFT_384653</name>
</gene>
<dbReference type="AlphaFoldDB" id="G4Z018"/>
<evidence type="ECO:0000313" key="2">
    <source>
        <dbReference type="Proteomes" id="UP000002640"/>
    </source>
</evidence>
<dbReference type="InParanoid" id="G4Z018"/>
<dbReference type="EMBL" id="JH159152">
    <property type="protein sequence ID" value="EGZ23381.1"/>
    <property type="molecule type" value="Genomic_DNA"/>
</dbReference>
<dbReference type="RefSeq" id="XP_009518669.1">
    <property type="nucleotide sequence ID" value="XM_009520374.1"/>
</dbReference>
<dbReference type="Proteomes" id="UP000002640">
    <property type="component" value="Unassembled WGS sequence"/>
</dbReference>
<keyword evidence="2" id="KW-1185">Reference proteome</keyword>
<name>G4Z018_PHYSP</name>
<organism evidence="1 2">
    <name type="scientific">Phytophthora sojae (strain P6497)</name>
    <name type="common">Soybean stem and root rot agent</name>
    <name type="synonym">Phytophthora megasperma f. sp. glycines</name>
    <dbReference type="NCBI Taxonomy" id="1094619"/>
    <lineage>
        <taxon>Eukaryota</taxon>
        <taxon>Sar</taxon>
        <taxon>Stramenopiles</taxon>
        <taxon>Oomycota</taxon>
        <taxon>Peronosporomycetes</taxon>
        <taxon>Peronosporales</taxon>
        <taxon>Peronosporaceae</taxon>
        <taxon>Phytophthora</taxon>
    </lineage>
</organism>
<accession>G4Z018</accession>
<feature type="non-terminal residue" evidence="1">
    <location>
        <position position="1"/>
    </location>
</feature>
<feature type="non-terminal residue" evidence="1">
    <location>
        <position position="168"/>
    </location>
</feature>
<dbReference type="OMA" id="CILVCAR"/>
<sequence>LVYQLLRCFPHCCPDHVKRSYCGCSVHVLLTFSTDVSATPLDNLLVCARFEPTRTTPLWPAGLIDVARHLGATEDEGSTQGGKCRFDIGERVKLPQSLLTTAERATDSGEVWVRAERESFANEQLFPQNVALYALNNRMSPKWFYNYDSSITRAQREMTHHLVAYVFQ</sequence>
<dbReference type="GeneID" id="20650876"/>
<dbReference type="KEGG" id="psoj:PHYSODRAFT_384653"/>
<reference evidence="1 2" key="1">
    <citation type="journal article" date="2006" name="Science">
        <title>Phytophthora genome sequences uncover evolutionary origins and mechanisms of pathogenesis.</title>
        <authorList>
            <person name="Tyler B.M."/>
            <person name="Tripathy S."/>
            <person name="Zhang X."/>
            <person name="Dehal P."/>
            <person name="Jiang R.H."/>
            <person name="Aerts A."/>
            <person name="Arredondo F.D."/>
            <person name="Baxter L."/>
            <person name="Bensasson D."/>
            <person name="Beynon J.L."/>
            <person name="Chapman J."/>
            <person name="Damasceno C.M."/>
            <person name="Dorrance A.E."/>
            <person name="Dou D."/>
            <person name="Dickerman A.W."/>
            <person name="Dubchak I.L."/>
            <person name="Garbelotto M."/>
            <person name="Gijzen M."/>
            <person name="Gordon S.G."/>
            <person name="Govers F."/>
            <person name="Grunwald N.J."/>
            <person name="Huang W."/>
            <person name="Ivors K.L."/>
            <person name="Jones R.W."/>
            <person name="Kamoun S."/>
            <person name="Krampis K."/>
            <person name="Lamour K.H."/>
            <person name="Lee M.K."/>
            <person name="McDonald W.H."/>
            <person name="Medina M."/>
            <person name="Meijer H.J."/>
            <person name="Nordberg E.K."/>
            <person name="Maclean D.J."/>
            <person name="Ospina-Giraldo M.D."/>
            <person name="Morris P.F."/>
            <person name="Phuntumart V."/>
            <person name="Putnam N.H."/>
            <person name="Rash S."/>
            <person name="Rose J.K."/>
            <person name="Sakihama Y."/>
            <person name="Salamov A.A."/>
            <person name="Savidor A."/>
            <person name="Scheuring C.F."/>
            <person name="Smith B.M."/>
            <person name="Sobral B.W."/>
            <person name="Terry A."/>
            <person name="Torto-Alalibo T.A."/>
            <person name="Win J."/>
            <person name="Xu Z."/>
            <person name="Zhang H."/>
            <person name="Grigoriev I.V."/>
            <person name="Rokhsar D.S."/>
            <person name="Boore J.L."/>
        </authorList>
    </citation>
    <scope>NUCLEOTIDE SEQUENCE [LARGE SCALE GENOMIC DNA]</scope>
    <source>
        <strain evidence="1 2">P6497</strain>
    </source>
</reference>